<sequence>MASSPAQGDALGKLKYLSVVSKVSSELESHVECADKVLAEFITDMGRYSGTVDEFDGKLKENGAELPDYFVRTLLTIIHAILLPEVKAEKESKKENAADGKKSKFKALAIADDKDRAKELEKEIEMEARDRRKVDNRDRERDRDRDRRYRDRDRDKDRGTHRDRYKENGNDDRKDYGSRGRNRDRTRDNRDGDEDNRDYMNRGRIRDKDVEGEEGGGMRSDGRYKDNEP</sequence>
<reference evidence="2 3" key="1">
    <citation type="journal article" date="2024" name="G3 (Bethesda)">
        <title>Genome assembly of Hibiscus sabdariffa L. provides insights into metabolisms of medicinal natural products.</title>
        <authorList>
            <person name="Kim T."/>
        </authorList>
    </citation>
    <scope>NUCLEOTIDE SEQUENCE [LARGE SCALE GENOMIC DNA]</scope>
    <source>
        <strain evidence="2">TK-2024</strain>
        <tissue evidence="2">Old leaves</tissue>
    </source>
</reference>
<organism evidence="2 3">
    <name type="scientific">Hibiscus sabdariffa</name>
    <name type="common">roselle</name>
    <dbReference type="NCBI Taxonomy" id="183260"/>
    <lineage>
        <taxon>Eukaryota</taxon>
        <taxon>Viridiplantae</taxon>
        <taxon>Streptophyta</taxon>
        <taxon>Embryophyta</taxon>
        <taxon>Tracheophyta</taxon>
        <taxon>Spermatophyta</taxon>
        <taxon>Magnoliopsida</taxon>
        <taxon>eudicotyledons</taxon>
        <taxon>Gunneridae</taxon>
        <taxon>Pentapetalae</taxon>
        <taxon>rosids</taxon>
        <taxon>malvids</taxon>
        <taxon>Malvales</taxon>
        <taxon>Malvaceae</taxon>
        <taxon>Malvoideae</taxon>
        <taxon>Hibiscus</taxon>
    </lineage>
</organism>
<dbReference type="Proteomes" id="UP001396334">
    <property type="component" value="Unassembled WGS sequence"/>
</dbReference>
<evidence type="ECO:0000256" key="1">
    <source>
        <dbReference type="SAM" id="MobiDB-lite"/>
    </source>
</evidence>
<feature type="compositionally biased region" description="Basic and acidic residues" evidence="1">
    <location>
        <begin position="197"/>
        <end position="209"/>
    </location>
</feature>
<protein>
    <submittedName>
        <fullName evidence="2">Uncharacterized protein</fullName>
    </submittedName>
</protein>
<dbReference type="CDD" id="cd21691">
    <property type="entry name" value="GH2-like_DHX8"/>
    <property type="match status" value="1"/>
</dbReference>
<evidence type="ECO:0000313" key="2">
    <source>
        <dbReference type="EMBL" id="KAK9022440.1"/>
    </source>
</evidence>
<dbReference type="EMBL" id="JBBPBN010000015">
    <property type="protein sequence ID" value="KAK9022440.1"/>
    <property type="molecule type" value="Genomic_DNA"/>
</dbReference>
<proteinExistence type="predicted"/>
<keyword evidence="3" id="KW-1185">Reference proteome</keyword>
<feature type="compositionally biased region" description="Basic and acidic residues" evidence="1">
    <location>
        <begin position="128"/>
        <end position="190"/>
    </location>
</feature>
<gene>
    <name evidence="2" type="ORF">V6N11_002703</name>
</gene>
<accession>A0ABR2SB26</accession>
<name>A0ABR2SB26_9ROSI</name>
<dbReference type="InterPro" id="IPR049588">
    <property type="entry name" value="DHX8_GH2-like"/>
</dbReference>
<evidence type="ECO:0000313" key="3">
    <source>
        <dbReference type="Proteomes" id="UP001396334"/>
    </source>
</evidence>
<feature type="region of interest" description="Disordered" evidence="1">
    <location>
        <begin position="128"/>
        <end position="229"/>
    </location>
</feature>
<feature type="compositionally biased region" description="Basic and acidic residues" evidence="1">
    <location>
        <begin position="220"/>
        <end position="229"/>
    </location>
</feature>
<comment type="caution">
    <text evidence="2">The sequence shown here is derived from an EMBL/GenBank/DDBJ whole genome shotgun (WGS) entry which is preliminary data.</text>
</comment>